<evidence type="ECO:0000313" key="5">
    <source>
        <dbReference type="Proteomes" id="UP000523955"/>
    </source>
</evidence>
<name>A0A7X0RHH8_9ACTN</name>
<reference evidence="4 5" key="1">
    <citation type="submission" date="2020-08" db="EMBL/GenBank/DDBJ databases">
        <authorList>
            <person name="Seo M.-J."/>
        </authorList>
    </citation>
    <scope>NUCLEOTIDE SEQUENCE [LARGE SCALE GENOMIC DNA]</scope>
    <source>
        <strain evidence="4 5">KIGAM211</strain>
    </source>
</reference>
<feature type="region of interest" description="Disordered" evidence="1">
    <location>
        <begin position="33"/>
        <end position="74"/>
    </location>
</feature>
<evidence type="ECO:0000313" key="4">
    <source>
        <dbReference type="EMBL" id="MBB6627124.1"/>
    </source>
</evidence>
<evidence type="ECO:0000256" key="1">
    <source>
        <dbReference type="SAM" id="MobiDB-lite"/>
    </source>
</evidence>
<comment type="caution">
    <text evidence="4">The sequence shown here is derived from an EMBL/GenBank/DDBJ whole genome shotgun (WGS) entry which is preliminary data.</text>
</comment>
<dbReference type="Proteomes" id="UP000523955">
    <property type="component" value="Unassembled WGS sequence"/>
</dbReference>
<dbReference type="PANTHER" id="PTHR40446:SF2">
    <property type="entry name" value="N-ACETYLGLUCOSAMINE-1-PHOSPHODIESTER ALPHA-N-ACETYLGLUCOSAMINIDASE"/>
    <property type="match status" value="1"/>
</dbReference>
<protein>
    <submittedName>
        <fullName evidence="4">Phosphodiester glycosidase family protein</fullName>
    </submittedName>
</protein>
<accession>A0A7X0RHH8</accession>
<gene>
    <name evidence="4" type="ORF">H5V45_07300</name>
</gene>
<organism evidence="4 5">
    <name type="scientific">Nocardioides luti</name>
    <dbReference type="NCBI Taxonomy" id="2761101"/>
    <lineage>
        <taxon>Bacteria</taxon>
        <taxon>Bacillati</taxon>
        <taxon>Actinomycetota</taxon>
        <taxon>Actinomycetes</taxon>
        <taxon>Propionibacteriales</taxon>
        <taxon>Nocardioidaceae</taxon>
        <taxon>Nocardioides</taxon>
    </lineage>
</organism>
<dbReference type="RefSeq" id="WP_185252318.1">
    <property type="nucleotide sequence ID" value="NZ_JACKXE010000001.1"/>
</dbReference>
<feature type="chain" id="PRO_5038667908" evidence="2">
    <location>
        <begin position="25"/>
        <end position="409"/>
    </location>
</feature>
<sequence>MSVRRFLPAAGVVCALALTAPALAGPGDLRAGHAAAADRHHPGASSGRDPGTGALPIPQALRGPTTTSGTVSWPVAPGVTYTRWERNDARGPVRVHLLSVNPAEPGVQLDYAGPARVRRTARVVDLLARDAAVAGVNGDFYDIGHTGAPLGLGRDRQRGLLHGRQSGWNAAFYLDAAGVPQIGEITLTTRMAQHPRLPITNLNSPFVRPGGIGVYTRRWGRAAGYEVTDGRRTHVRAVQVRGGVVRSTSTTLTHGRPVRGTLLVGRGEGARQLRRLQPGDPVTLTHALDPDPQVAITGSTILVDEGVIQVTADRVQHPRTAVGIDRDTGEVLIVVVDGRSKASRGATLAELADLMIDLGADEALNLDGGGSSTMVATKPGGSPAVRNHPSDGFQRSVANALEVTWTDPS</sequence>
<dbReference type="Pfam" id="PF09992">
    <property type="entry name" value="NAGPA"/>
    <property type="match status" value="1"/>
</dbReference>
<keyword evidence="5" id="KW-1185">Reference proteome</keyword>
<keyword evidence="2" id="KW-0732">Signal</keyword>
<proteinExistence type="predicted"/>
<keyword evidence="4" id="KW-0326">Glycosidase</keyword>
<evidence type="ECO:0000256" key="2">
    <source>
        <dbReference type="SAM" id="SignalP"/>
    </source>
</evidence>
<dbReference type="AlphaFoldDB" id="A0A7X0RHH8"/>
<feature type="signal peptide" evidence="2">
    <location>
        <begin position="1"/>
        <end position="24"/>
    </location>
</feature>
<evidence type="ECO:0000259" key="3">
    <source>
        <dbReference type="Pfam" id="PF09992"/>
    </source>
</evidence>
<dbReference type="PANTHER" id="PTHR40446">
    <property type="entry name" value="N-ACETYLGLUCOSAMINE-1-PHOSPHODIESTER ALPHA-N-ACETYLGLUCOSAMINIDASE"/>
    <property type="match status" value="1"/>
</dbReference>
<feature type="domain" description="Phosphodiester glycosidase" evidence="3">
    <location>
        <begin position="238"/>
        <end position="403"/>
    </location>
</feature>
<dbReference type="GO" id="GO:0016798">
    <property type="term" value="F:hydrolase activity, acting on glycosyl bonds"/>
    <property type="evidence" value="ECO:0007669"/>
    <property type="project" value="UniProtKB-KW"/>
</dbReference>
<keyword evidence="4" id="KW-0378">Hydrolase</keyword>
<dbReference type="InterPro" id="IPR018711">
    <property type="entry name" value="NAGPA"/>
</dbReference>
<dbReference type="EMBL" id="JACKXE010000001">
    <property type="protein sequence ID" value="MBB6627124.1"/>
    <property type="molecule type" value="Genomic_DNA"/>
</dbReference>